<protein>
    <submittedName>
        <fullName evidence="2">Uncharacterized protein</fullName>
    </submittedName>
</protein>
<organism evidence="2 3">
    <name type="scientific">Gryllotalpicola reticulitermitis</name>
    <dbReference type="NCBI Taxonomy" id="1184153"/>
    <lineage>
        <taxon>Bacteria</taxon>
        <taxon>Bacillati</taxon>
        <taxon>Actinomycetota</taxon>
        <taxon>Actinomycetes</taxon>
        <taxon>Micrococcales</taxon>
        <taxon>Microbacteriaceae</taxon>
        <taxon>Gryllotalpicola</taxon>
    </lineage>
</organism>
<keyword evidence="3" id="KW-1185">Reference proteome</keyword>
<keyword evidence="1" id="KW-0472">Membrane</keyword>
<dbReference type="PANTHER" id="PTHR36974:SF1">
    <property type="entry name" value="DOXX FAMILY MEMBRANE PROTEIN"/>
    <property type="match status" value="1"/>
</dbReference>
<accession>A0ABV8Q1E0</accession>
<evidence type="ECO:0000256" key="1">
    <source>
        <dbReference type="SAM" id="Phobius"/>
    </source>
</evidence>
<keyword evidence="1" id="KW-0812">Transmembrane</keyword>
<dbReference type="RefSeq" id="WP_390226513.1">
    <property type="nucleotide sequence ID" value="NZ_JBHSCN010000001.1"/>
</dbReference>
<comment type="caution">
    <text evidence="2">The sequence shown here is derived from an EMBL/GenBank/DDBJ whole genome shotgun (WGS) entry which is preliminary data.</text>
</comment>
<name>A0ABV8Q1E0_9MICO</name>
<keyword evidence="1" id="KW-1133">Transmembrane helix</keyword>
<feature type="transmembrane region" description="Helical" evidence="1">
    <location>
        <begin position="41"/>
        <end position="57"/>
    </location>
</feature>
<gene>
    <name evidence="2" type="ORF">ACFOYW_00175</name>
</gene>
<feature type="transmembrane region" description="Helical" evidence="1">
    <location>
        <begin position="15"/>
        <end position="34"/>
    </location>
</feature>
<reference evidence="3" key="1">
    <citation type="journal article" date="2019" name="Int. J. Syst. Evol. Microbiol.">
        <title>The Global Catalogue of Microorganisms (GCM) 10K type strain sequencing project: providing services to taxonomists for standard genome sequencing and annotation.</title>
        <authorList>
            <consortium name="The Broad Institute Genomics Platform"/>
            <consortium name="The Broad Institute Genome Sequencing Center for Infectious Disease"/>
            <person name="Wu L."/>
            <person name="Ma J."/>
        </authorList>
    </citation>
    <scope>NUCLEOTIDE SEQUENCE [LARGE SCALE GENOMIC DNA]</scope>
    <source>
        <strain evidence="3">CGMCC 1.10363</strain>
    </source>
</reference>
<proteinExistence type="predicted"/>
<sequence>MPDWSTKVTRLDKDGVVIASGALEVAIGVSLVTLPREQRRVGAFLAAFFTAVFPGNIEQYLKRRNGFGLDTDKKRLVRLFFQPVLVAWALWSTRR</sequence>
<evidence type="ECO:0000313" key="2">
    <source>
        <dbReference type="EMBL" id="MFC4241772.1"/>
    </source>
</evidence>
<dbReference type="Proteomes" id="UP001595900">
    <property type="component" value="Unassembled WGS sequence"/>
</dbReference>
<dbReference type="PANTHER" id="PTHR36974">
    <property type="entry name" value="MEMBRANE PROTEIN-RELATED"/>
    <property type="match status" value="1"/>
</dbReference>
<evidence type="ECO:0000313" key="3">
    <source>
        <dbReference type="Proteomes" id="UP001595900"/>
    </source>
</evidence>
<dbReference type="EMBL" id="JBHSCN010000001">
    <property type="protein sequence ID" value="MFC4241772.1"/>
    <property type="molecule type" value="Genomic_DNA"/>
</dbReference>
<feature type="transmembrane region" description="Helical" evidence="1">
    <location>
        <begin position="77"/>
        <end position="93"/>
    </location>
</feature>